<accession>A0A8J5MAI7</accession>
<comment type="caution">
    <text evidence="2">The sequence shown here is derived from an EMBL/GenBank/DDBJ whole genome shotgun (WGS) entry which is preliminary data.</text>
</comment>
<feature type="domain" description="WRKY19-like zinc finger" evidence="1">
    <location>
        <begin position="8"/>
        <end position="30"/>
    </location>
</feature>
<dbReference type="EMBL" id="JAENGY010000221">
    <property type="protein sequence ID" value="KAG6968999.1"/>
    <property type="molecule type" value="Genomic_DNA"/>
</dbReference>
<gene>
    <name evidence="2" type="ORF">JG688_00005532</name>
</gene>
<dbReference type="InterPro" id="IPR056866">
    <property type="entry name" value="Znf_WRKY19"/>
</dbReference>
<protein>
    <recommendedName>
        <fullName evidence="1">WRKY19-like zinc finger domain-containing protein</fullName>
    </recommendedName>
</protein>
<organism evidence="2 3">
    <name type="scientific">Phytophthora aleatoria</name>
    <dbReference type="NCBI Taxonomy" id="2496075"/>
    <lineage>
        <taxon>Eukaryota</taxon>
        <taxon>Sar</taxon>
        <taxon>Stramenopiles</taxon>
        <taxon>Oomycota</taxon>
        <taxon>Peronosporomycetes</taxon>
        <taxon>Peronosporales</taxon>
        <taxon>Peronosporaceae</taxon>
        <taxon>Phytophthora</taxon>
    </lineage>
</organism>
<feature type="domain" description="WRKY19-like zinc finger" evidence="1">
    <location>
        <begin position="79"/>
        <end position="101"/>
    </location>
</feature>
<feature type="domain" description="WRKY19-like zinc finger" evidence="1">
    <location>
        <begin position="55"/>
        <end position="78"/>
    </location>
</feature>
<evidence type="ECO:0000313" key="3">
    <source>
        <dbReference type="Proteomes" id="UP000709295"/>
    </source>
</evidence>
<dbReference type="Proteomes" id="UP000709295">
    <property type="component" value="Unassembled WGS sequence"/>
</dbReference>
<dbReference type="PANTHER" id="PTHR31827:SF1">
    <property type="entry name" value="EMB|CAB89363.1"/>
    <property type="match status" value="1"/>
</dbReference>
<evidence type="ECO:0000259" key="1">
    <source>
        <dbReference type="Pfam" id="PF24906"/>
    </source>
</evidence>
<dbReference type="Pfam" id="PF24906">
    <property type="entry name" value="Zf_WRKY19"/>
    <property type="match status" value="3"/>
</dbReference>
<proteinExistence type="predicted"/>
<keyword evidence="3" id="KW-1185">Reference proteome</keyword>
<dbReference type="PANTHER" id="PTHR31827">
    <property type="entry name" value="EMB|CAB89363.1"/>
    <property type="match status" value="1"/>
</dbReference>
<name>A0A8J5MAI7_9STRA</name>
<dbReference type="AlphaFoldDB" id="A0A8J5MAI7"/>
<reference evidence="2" key="1">
    <citation type="submission" date="2021-01" db="EMBL/GenBank/DDBJ databases">
        <title>Phytophthora aleatoria, a newly-described species from Pinus radiata is distinct from Phytophthora cactorum isolates based on comparative genomics.</title>
        <authorList>
            <person name="Mcdougal R."/>
            <person name="Panda P."/>
            <person name="Williams N."/>
            <person name="Studholme D.J."/>
        </authorList>
    </citation>
    <scope>NUCLEOTIDE SEQUENCE</scope>
    <source>
        <strain evidence="2">NZFS 4037</strain>
    </source>
</reference>
<sequence>MAPPTSARPCSAIGCNKRAQTRRLCKAHGGGVRCRISGCKKLAQTRGMCVAHSGGRRCSYEGCMKLGQYTGFCLSHGGGRRCKVLNCQKLVQLRGYCKRHGKQFLEPSTAGKKADAIMTSKTVKSKFSLDFLLSPSTPIDDGEKSASMISSTLVLSN</sequence>
<evidence type="ECO:0000313" key="2">
    <source>
        <dbReference type="EMBL" id="KAG6968999.1"/>
    </source>
</evidence>